<name>A0A2R4AL02_9GAMM</name>
<gene>
    <name evidence="1" type="ORF">ICESupCHN110003_044</name>
</gene>
<organism evidence="1">
    <name type="scientific">Shewanella algae</name>
    <dbReference type="NCBI Taxonomy" id="38313"/>
    <lineage>
        <taxon>Bacteria</taxon>
        <taxon>Pseudomonadati</taxon>
        <taxon>Pseudomonadota</taxon>
        <taxon>Gammaproteobacteria</taxon>
        <taxon>Alteromonadales</taxon>
        <taxon>Shewanellaceae</taxon>
        <taxon>Shewanella</taxon>
    </lineage>
</organism>
<evidence type="ECO:0000313" key="1">
    <source>
        <dbReference type="EMBL" id="AVR65410.1"/>
    </source>
</evidence>
<proteinExistence type="predicted"/>
<dbReference type="AlphaFoldDB" id="A0A2R4AL02"/>
<reference evidence="1" key="1">
    <citation type="submission" date="2017-09" db="EMBL/GenBank/DDBJ databases">
        <title>Distribution and Genetic Characteristics of SXT/R391 Integrative and Conjugative Elements in Shewanella spp., China.</title>
        <authorList>
            <person name="Fang Y."/>
            <person name="Wang D."/>
        </authorList>
    </citation>
    <scope>NUCLEOTIDE SEQUENCE</scope>
    <source>
        <strain evidence="1">110003</strain>
    </source>
</reference>
<protein>
    <submittedName>
        <fullName evidence="1">Uncharacterized protein</fullName>
    </submittedName>
</protein>
<accession>A0A2R4AL02</accession>
<dbReference type="EMBL" id="MG014393">
    <property type="protein sequence ID" value="AVR65410.1"/>
    <property type="molecule type" value="Genomic_DNA"/>
</dbReference>
<sequence length="242" mass="27658">MDYYKTNAIYENLDGSEDYYWVVGNAWILVYGDHGSNPKLIVFAHGKSWQVDQNIIHIVSNLSKETGIPAIRIEFEDSSSEIDSVDIHKGSGEKITVGLDSLKSLYQKYGVPVNNKPCQKSVNDATSSAYHNWQRASLGSITVSDIDLFYLGRNREKSIIELKRSYIPLENWSPYRDDFPNFMLLSNLCSSGGYDFLISYNVRHKSPFRDDPSMIKLFYYDDAFQSQGTITLNFEEFASAKY</sequence>